<dbReference type="OrthoDB" id="174098at2157"/>
<sequence>MSHQVDRLFDALADDQRRELLFALLKTDARSETSPYSDSSPDETIVVSGDRLQRQHVHLPKLADYGFIEWEGDGNAVERGPQFEAIRPLLEVLHVHREELRDCGSTPRR</sequence>
<comment type="caution">
    <text evidence="1">The sequence shown here is derived from an EMBL/GenBank/DDBJ whole genome shotgun (WGS) entry which is preliminary data.</text>
</comment>
<evidence type="ECO:0000313" key="1">
    <source>
        <dbReference type="EMBL" id="RQH03338.1"/>
    </source>
</evidence>
<organism evidence="1 2">
    <name type="scientific">Natrarchaeobius chitinivorans</name>
    <dbReference type="NCBI Taxonomy" id="1679083"/>
    <lineage>
        <taxon>Archaea</taxon>
        <taxon>Methanobacteriati</taxon>
        <taxon>Methanobacteriota</taxon>
        <taxon>Stenosarchaea group</taxon>
        <taxon>Halobacteria</taxon>
        <taxon>Halobacteriales</taxon>
        <taxon>Natrialbaceae</taxon>
        <taxon>Natrarchaeobius</taxon>
    </lineage>
</organism>
<dbReference type="Proteomes" id="UP000281431">
    <property type="component" value="Unassembled WGS sequence"/>
</dbReference>
<keyword evidence="2" id="KW-1185">Reference proteome</keyword>
<dbReference type="AlphaFoldDB" id="A0A3N6MJ37"/>
<accession>A0A3N6MJ37</accession>
<evidence type="ECO:0008006" key="3">
    <source>
        <dbReference type="Google" id="ProtNLM"/>
    </source>
</evidence>
<protein>
    <recommendedName>
        <fullName evidence="3">ArsR family transcriptional regulator</fullName>
    </recommendedName>
</protein>
<gene>
    <name evidence="1" type="ORF">EA472_01815</name>
</gene>
<dbReference type="Gene3D" id="1.10.10.10">
    <property type="entry name" value="Winged helix-like DNA-binding domain superfamily/Winged helix DNA-binding domain"/>
    <property type="match status" value="1"/>
</dbReference>
<dbReference type="EMBL" id="REFZ01000001">
    <property type="protein sequence ID" value="RQH03338.1"/>
    <property type="molecule type" value="Genomic_DNA"/>
</dbReference>
<evidence type="ECO:0000313" key="2">
    <source>
        <dbReference type="Proteomes" id="UP000281431"/>
    </source>
</evidence>
<proteinExistence type="predicted"/>
<reference evidence="1 2" key="1">
    <citation type="submission" date="2018-10" db="EMBL/GenBank/DDBJ databases">
        <title>Natrarchaeobius chitinivorans gen. nov., sp. nov., and Natrarchaeobius haloalkaliphilus sp. nov., alkaliphilic, chitin-utilizing haloarchaea from hypersaline alkaline lakes.</title>
        <authorList>
            <person name="Sorokin D.Y."/>
            <person name="Elcheninov A.G."/>
            <person name="Kostrikina N.A."/>
            <person name="Bale N.J."/>
            <person name="Sinninghe Damste J.S."/>
            <person name="Khijniak T.V."/>
            <person name="Kublanov I.V."/>
            <person name="Toshchakov S.V."/>
        </authorList>
    </citation>
    <scope>NUCLEOTIDE SEQUENCE [LARGE SCALE GENOMIC DNA]</scope>
    <source>
        <strain evidence="1 2">AArcht7</strain>
    </source>
</reference>
<name>A0A3N6MJ37_NATCH</name>
<dbReference type="InterPro" id="IPR036388">
    <property type="entry name" value="WH-like_DNA-bd_sf"/>
</dbReference>